<gene>
    <name evidence="1" type="ORF">B0F90DRAFT_1683727</name>
</gene>
<accession>A0AAD4QSA0</accession>
<organism evidence="1 2">
    <name type="scientific">Multifurca ochricompacta</name>
    <dbReference type="NCBI Taxonomy" id="376703"/>
    <lineage>
        <taxon>Eukaryota</taxon>
        <taxon>Fungi</taxon>
        <taxon>Dikarya</taxon>
        <taxon>Basidiomycota</taxon>
        <taxon>Agaricomycotina</taxon>
        <taxon>Agaricomycetes</taxon>
        <taxon>Russulales</taxon>
        <taxon>Russulaceae</taxon>
        <taxon>Multifurca</taxon>
    </lineage>
</organism>
<sequence>MLPTVWVYVAPSSLKRIQKVYGNRGGNVQVKPLQFSETELDAPAFLSLRWLSTRLVIPCYTCIQYSVFYVDFGENYTYSAFMAKLNVQQKEMIQSQPTHLKQRLDLLQTFTQPEEKRFASGVITIIDLSDSFVDAVLAGARSRRSSQGPIPIFPYPVIY</sequence>
<evidence type="ECO:0000313" key="1">
    <source>
        <dbReference type="EMBL" id="KAI0306945.1"/>
    </source>
</evidence>
<evidence type="ECO:0000313" key="2">
    <source>
        <dbReference type="Proteomes" id="UP001203297"/>
    </source>
</evidence>
<protein>
    <submittedName>
        <fullName evidence="1">Uncharacterized protein</fullName>
    </submittedName>
</protein>
<name>A0AAD4QSA0_9AGAM</name>
<dbReference type="EMBL" id="WTXG01000002">
    <property type="protein sequence ID" value="KAI0306945.1"/>
    <property type="molecule type" value="Genomic_DNA"/>
</dbReference>
<comment type="caution">
    <text evidence="1">The sequence shown here is derived from an EMBL/GenBank/DDBJ whole genome shotgun (WGS) entry which is preliminary data.</text>
</comment>
<dbReference type="Proteomes" id="UP001203297">
    <property type="component" value="Unassembled WGS sequence"/>
</dbReference>
<reference evidence="1" key="1">
    <citation type="journal article" date="2022" name="New Phytol.">
        <title>Evolutionary transition to the ectomycorrhizal habit in the genomes of a hyperdiverse lineage of mushroom-forming fungi.</title>
        <authorList>
            <person name="Looney B."/>
            <person name="Miyauchi S."/>
            <person name="Morin E."/>
            <person name="Drula E."/>
            <person name="Courty P.E."/>
            <person name="Kohler A."/>
            <person name="Kuo A."/>
            <person name="LaButti K."/>
            <person name="Pangilinan J."/>
            <person name="Lipzen A."/>
            <person name="Riley R."/>
            <person name="Andreopoulos W."/>
            <person name="He G."/>
            <person name="Johnson J."/>
            <person name="Nolan M."/>
            <person name="Tritt A."/>
            <person name="Barry K.W."/>
            <person name="Grigoriev I.V."/>
            <person name="Nagy L.G."/>
            <person name="Hibbett D."/>
            <person name="Henrissat B."/>
            <person name="Matheny P.B."/>
            <person name="Labbe J."/>
            <person name="Martin F.M."/>
        </authorList>
    </citation>
    <scope>NUCLEOTIDE SEQUENCE</scope>
    <source>
        <strain evidence="1">BPL690</strain>
    </source>
</reference>
<dbReference type="AlphaFoldDB" id="A0AAD4QSA0"/>
<proteinExistence type="predicted"/>
<keyword evidence="2" id="KW-1185">Reference proteome</keyword>